<evidence type="ECO:0000256" key="2">
    <source>
        <dbReference type="SAM" id="MobiDB-lite"/>
    </source>
</evidence>
<dbReference type="InterPro" id="IPR013783">
    <property type="entry name" value="Ig-like_fold"/>
</dbReference>
<feature type="compositionally biased region" description="Acidic residues" evidence="2">
    <location>
        <begin position="3593"/>
        <end position="3602"/>
    </location>
</feature>
<feature type="compositionally biased region" description="Low complexity" evidence="2">
    <location>
        <begin position="3563"/>
        <end position="3592"/>
    </location>
</feature>
<feature type="region of interest" description="Disordered" evidence="2">
    <location>
        <begin position="3667"/>
        <end position="3719"/>
    </location>
</feature>
<feature type="region of interest" description="Disordered" evidence="2">
    <location>
        <begin position="2607"/>
        <end position="2640"/>
    </location>
</feature>
<evidence type="ECO:0000313" key="4">
    <source>
        <dbReference type="Proteomes" id="UP000673552"/>
    </source>
</evidence>
<dbReference type="PANTHER" id="PTHR39211">
    <property type="entry name" value="CHROMOSOME 7, WHOLE GENOME SHOTGUN SEQUENCE"/>
    <property type="match status" value="1"/>
</dbReference>
<dbReference type="RefSeq" id="XP_067181637.1">
    <property type="nucleotide sequence ID" value="XM_067325610.1"/>
</dbReference>
<feature type="compositionally biased region" description="Low complexity" evidence="2">
    <location>
        <begin position="1788"/>
        <end position="1802"/>
    </location>
</feature>
<dbReference type="PANTHER" id="PTHR39211:SF1">
    <property type="entry name" value="ABNORMAL SPINDLE-LIKE MICROCEPHALY-ASSOCIATED PROTEIN ASH DOMAIN-CONTAINING PROTEIN"/>
    <property type="match status" value="1"/>
</dbReference>
<feature type="compositionally biased region" description="Basic and acidic residues" evidence="2">
    <location>
        <begin position="1803"/>
        <end position="1822"/>
    </location>
</feature>
<keyword evidence="4" id="KW-1185">Reference proteome</keyword>
<feature type="region of interest" description="Disordered" evidence="2">
    <location>
        <begin position="2191"/>
        <end position="2218"/>
    </location>
</feature>
<feature type="region of interest" description="Disordered" evidence="2">
    <location>
        <begin position="3391"/>
        <end position="3414"/>
    </location>
</feature>
<feature type="compositionally biased region" description="Polar residues" evidence="2">
    <location>
        <begin position="3695"/>
        <end position="3715"/>
    </location>
</feature>
<feature type="compositionally biased region" description="Polar residues" evidence="2">
    <location>
        <begin position="1637"/>
        <end position="1647"/>
    </location>
</feature>
<evidence type="ECO:0008006" key="5">
    <source>
        <dbReference type="Google" id="ProtNLM"/>
    </source>
</evidence>
<feature type="compositionally biased region" description="Low complexity" evidence="2">
    <location>
        <begin position="3391"/>
        <end position="3406"/>
    </location>
</feature>
<keyword evidence="1" id="KW-0175">Coiled coil</keyword>
<gene>
    <name evidence="3" type="ORF">LSCM1_08275</name>
</gene>
<feature type="compositionally biased region" description="Low complexity" evidence="2">
    <location>
        <begin position="2607"/>
        <end position="2616"/>
    </location>
</feature>
<dbReference type="OrthoDB" id="252265at2759"/>
<feature type="coiled-coil region" evidence="1">
    <location>
        <begin position="930"/>
        <end position="969"/>
    </location>
</feature>
<reference evidence="4" key="2">
    <citation type="journal article" date="2021" name="Sci. Data">
        <title>Chromosome-scale genome sequencing, assembly and annotation of six genomes from subfamily Leishmaniinae.</title>
        <authorList>
            <person name="Almutairi H."/>
            <person name="Urbaniak M.D."/>
            <person name="Bates M.D."/>
            <person name="Jariyapan N."/>
            <person name="Kwakye-Nuako G."/>
            <person name="Thomaz Soccol V."/>
            <person name="Al-Salem W.S."/>
            <person name="Dillon R.J."/>
            <person name="Bates P.A."/>
            <person name="Gatherer D."/>
        </authorList>
    </citation>
    <scope>NUCLEOTIDE SEQUENCE [LARGE SCALE GENOMIC DNA]</scope>
</reference>
<dbReference type="GeneID" id="92518122"/>
<protein>
    <recommendedName>
        <fullName evidence="5">Abnormal spindle-like microcephaly-associated protein ASH domain-containing protein</fullName>
    </recommendedName>
</protein>
<feature type="region of interest" description="Disordered" evidence="2">
    <location>
        <begin position="2985"/>
        <end position="3006"/>
    </location>
</feature>
<feature type="region of interest" description="Disordered" evidence="2">
    <location>
        <begin position="3559"/>
        <end position="3639"/>
    </location>
</feature>
<dbReference type="EMBL" id="JAFEUZ010000002">
    <property type="protein sequence ID" value="KAG5487960.1"/>
    <property type="molecule type" value="Genomic_DNA"/>
</dbReference>
<feature type="region of interest" description="Disordered" evidence="2">
    <location>
        <begin position="3046"/>
        <end position="3073"/>
    </location>
</feature>
<sequence length="3813" mass="402304">MLSISCESILFDEVAVNDIPAYRPVQVRNTTASPLSVQLSTTSPAVRFQLHNENYEAIKRVGFADTLSLYNEAFDFVGLISFVELAPFEEKDLVVWFRANPTTFSHLLKGSQAVAYTGSLKFTVVNSAPLSFIGRATSEGRKGRVAEKQSSAECITIPFRANVYVSCLKLSTSELHITMAPNKTQVTDFVVTNTSCQPVYFVIRDQAMPLRGLDVALYESDKFEEPKLGHRLVLDSYSYMTFSLMLRSSAALSTAQQQYHTVFQCDNLRDNRNTASLYVSVNVLAESQGDLVAFHDTSVNFGDLYRGTKATAVIRIQSLDDREEAVVRLGDVDRRKCEGKVSLMKGDTAVDELTVDSQKGNQINSVTLMYQPSYDGDSKDASKIKFDVELFVVSADRGRSQRVAIRCAAVLYTSNIVVSHRSVNFGDCQVGQSKRFTLQIENRSPLPGKIVVQLRSKIIQIEGISTPQKVTGRELKEEFSVAPSASLPIALRITPQRVNPMYRKQLTIINASNPAEDRQVINIEANNMAPLDAKLHDVLYSWKCDLGNTDSTGARRGPSTLCAISGVPLIVPYSVQSKVDYKVVLNLRSSCPEIEVFYSSDAALCEELGRIAAEMRAFCVYGESEDAGHLTNESAEQLFMAREELLRLLNETSGNITNRITLEPLVSLKAFVLIIRTASPTEPLTKEDGISIAVDGIEAPRFVRLSYRLCGTSFELNGQKTKNFGEVNIGVKKTTKLPIVNRCNSFLYLHLSKSRSVTAEHIRLENSDKRSIFLTIRPYASREIELTLYPGIKGVFQENIRVSNILNIKNTITMTLKAMVTKADTFEISPDSWTFEMVVPPSPTVPALMASSLTSLKVDEATAVTNTRVGAKFTVSNTSNARRQIVVRLELSSTNAASGTSAANPYLSFKGVKVAVQMDMTLSGAASISTRKLEEQIEKLEQKLKIYVRKKKTEKAENALRKIEAYRLALKGEEVDLTALEAAQSSIQSITDHELSESEDEGSTTALQTWRNKTQQSDIVQLLRREGVALPPMDTGESVIITLFLACKRVLEEPIPKTQTQTMNMLLYEARDQEANRIIPIDMILMRTPGDVAGQLLTVAPSFAAASPTGSPSAASASAVIAPSALHRGSDLSPLSPMNAATASGGAVPSSSPLLGICGPSSRAVQSRPPPCIRLVTTDSLSGSSDGRLHSTFMGHPMLVLRNCIVNDQTEFSFLVKANANTTVVLLEPRRCGGSVAEVLDARFKLFPRNGHVRQQEPLRIVVECTARSVGPQKYFIPVKNIRNATDVQYLTVEMNPTEEIEMLTTEPKELLFRDVITPCAASQLEAQLVLIRCRFPFPHALVVRTNKPSQLAVFEDASCTVPLLHPIRHIFVKETVRVYVQLRPGARYVDRCARQIRAGVLVEAVAPNPAVSRTAYCVVGKAILQAMACVGSGLLEVPRGRLELGCVAPTQHHVKTHFTVRNTSHTFALRVALVASSPLLEVAEETSAGGEIVLAPLQEHMVPLLVHLPTPGLTREYVDVLNRSSAQEAMRVSLSMLKMNDGIVQVDPAVNTQLTFPVAAVVRGEQGKQLYLHQPVSHSVKLANYHSHREVVLATTAALHASCALPLWFHTPDEESKVRAVFEEEQRRALEVADDSATSTPGQTVESRGETVAPTSTPATDQPPTTYMRGRVELKANHVQIVTWTLTSLPALTPEEVAAVLRYQMVTVTTTLQVCVTNTAHSARAGTAAGGWQPYSSGETSQGGRYRGPTVGQCVLLIPITLSLAMSEGRAEPAEVNLGLVGKAASMPTSPISASSSVSSSDEGRDAATEHGTDAFASGREEEMVLAARQRRRRRLCVSKLRRPQNHNFSAYASKSGLQQPSNHDVVVSFRLMNLSSVVPLPLKVECPPVVRFSQTRLTIPPGESTVVEAALNIKLIATQGTFRYEAFFVNEWNPENDMAVCITGQHYWKVFQVLRADTLEEVRESLTLAPLRVEPSLRVPLAEMKLSFLATEPDVEFEVHLQPNPQLDGLLELLLLHYDATSAVRHLSFRTDVTAPPTTTAACATGAVAAASASQGNTVATAVGLANHVASAAAPSGMGSTTTATATGAGVGHSGGSASCGAACTNIGLSSGGTPAGLQPGAASGVAATAAVTCRPALGATCAALPANEFCGVGATTAAGNVSGSPAVLAAASGPGGTSAGSTVALKSASAGSKAKPRKTGASTAAGTASSANGGAATAATRSQTLRLRCLLRGGDLASLVSLFYGYRKARAVGASGQVTAAMTSRGIGATATVAGAAVAALQTPAGITSSEAPSSSSSASAASWTYARIAELEQRSASMVSNNLWLGTIAIENPFTEVEEVQAYGTLAPFRTFSAPSKVLLRPCRVIAEPAPRPSASATAPQTFTSRSLLQDGYAGELSLTNEFDLYVAELSVVVLVHERLAVPLRIDVRGGCRNTGGTTSPSAALGATSPMHEAAREGEAAAEADIGVSATFSATPRPGVPVATSFLAAPTADGGAPVSLPHCIHLGPHETVTLTVVIRPEDTKTHGPAHIQSTAAALRGPPPPLSLPSLEQFVSIALVDENAPFSYTVSRVSVVTSTSGVESLPSIALSTVTMSSNAVAATGSAAASDTSVKGGETQGRGSAALPPAAQRDDSAGQLVTSSATLAVKGTTTVLPTLPLSYEASQQFSFASSAHVSDVVSAGVTGAAAESCEAVAAACATRVPAAAYAGGLSAEALPPPRGGTPCGSQEDTAEGPSALLAGAVTTMDPSPAAVPRQWTLSLRNCDALSGCGGAYLFNFSVPRGDTYEPKILITNHVANRTVRYTVQVISQSPQVWLLLTSATGVLEAGETQPLRLQVLSSEVGSFVGYVAIMNTYDVREVVYLRLNAEIFAPGTAEGFFDIVALNGGYRLATTSASHTVNMGALHGAGTSRALIPLEIVNKGDVALEFPVSVVHPMQQELRPIPQRVWHGTAVVASGRRRRHAAAGGLPRRTTFSNEGSVAPLASLHSPRPVLDQKADPTAVGSASGTAAAVAAQKGAIDGAVRTTGGREEALLSTQLLGQPKPLRAPHKAGRRHRSAVRAGSGVAAPTSSTALSSAASTFSTAPFEGKLIVCQIHGVPSRTGQKYFVVDPRSRMRLAFVLSCSALHDIPEGYGVRGHTDVVLRCKQARDARFSFNVKFEAYRPTFAVALEYDMDAAVKTAASTAAASSLKSEAVWSSAAASELADGDASSKGSAALSAVSPPPPPAVTSRWAEVEVAVTNLSRSHPQVFVLYTQSEVLSLSVPGAGPLAHCVCAGSALLPPLSGAVAEGDGHSAVAAVGGSGSHALMPSGVEVTVNPQSVGVFTVRLDRLRAEALLKFDKDESMLARPALCEHAFLYNKGNPRERVQLLFRQQAVLAQPRRLARAAAGASSAGTPSSPAVVDPKPVKGGDQHFSERHILGFAQRFSAVMTSLADRVPFVTRPEDMTEVVRSHKGVAGSNSTGVGGGGAGGGGGVASTAGVGGRDGVCSAASAGATVGAASKRLSAGTAASAVSGATGGALLSAFSATHHSTGGYVGAHRGGDRGHVAHLGNAQRSVQSDSFGDGTSVDGTSSSSGTTSATSTSSSYVDDSEDVESEVAEAAADHTLNSTLTEENFDQPSCDGGNEASDIAPGGAIGEIGESAAAVCATDVCSSSDAVGGASASHAPFTSSPCPRMRSSEGPTAVAMAPSLPSSQPLETSVAYSSSGGSHPSNEDPRWRDTLIMLHDLLVELTWLCDELLFYAILLRNSRHVEACGAFLVSAVAQHPVTVAWRRRRGSATCARKYDILGEFLETLDALPRLSPASSSDA</sequence>
<evidence type="ECO:0000313" key="3">
    <source>
        <dbReference type="EMBL" id="KAG5487960.1"/>
    </source>
</evidence>
<proteinExistence type="predicted"/>
<accession>A0A836I3Z6</accession>
<dbReference type="Gene3D" id="2.60.40.10">
    <property type="entry name" value="Immunoglobulins"/>
    <property type="match status" value="2"/>
</dbReference>
<evidence type="ECO:0000256" key="1">
    <source>
        <dbReference type="SAM" id="Coils"/>
    </source>
</evidence>
<feature type="region of interest" description="Disordered" evidence="2">
    <location>
        <begin position="1788"/>
        <end position="1822"/>
    </location>
</feature>
<reference evidence="4" key="1">
    <citation type="journal article" date="2021" name="Microbiol. Resour. Announc.">
        <title>LGAAP: Leishmaniinae Genome Assembly and Annotation Pipeline.</title>
        <authorList>
            <person name="Almutairi H."/>
            <person name="Urbaniak M.D."/>
            <person name="Bates M.D."/>
            <person name="Jariyapan N."/>
            <person name="Kwakye-Nuako G."/>
            <person name="Thomaz-Soccol V."/>
            <person name="Al-Salem W.S."/>
            <person name="Dillon R.J."/>
            <person name="Bates P.A."/>
            <person name="Gatherer D."/>
        </authorList>
    </citation>
    <scope>NUCLEOTIDE SEQUENCE [LARGE SCALE GENOMIC DNA]</scope>
</reference>
<feature type="compositionally biased region" description="Basic residues" evidence="2">
    <location>
        <begin position="3050"/>
        <end position="3062"/>
    </location>
</feature>
<name>A0A836I3Z6_9TRYP</name>
<comment type="caution">
    <text evidence="3">The sequence shown here is derived from an EMBL/GenBank/DDBJ whole genome shotgun (WGS) entry which is preliminary data.</text>
</comment>
<organism evidence="3 4">
    <name type="scientific">Leishmania martiniquensis</name>
    <dbReference type="NCBI Taxonomy" id="1580590"/>
    <lineage>
        <taxon>Eukaryota</taxon>
        <taxon>Discoba</taxon>
        <taxon>Euglenozoa</taxon>
        <taxon>Kinetoplastea</taxon>
        <taxon>Metakinetoplastina</taxon>
        <taxon>Trypanosomatida</taxon>
        <taxon>Trypanosomatidae</taxon>
        <taxon>Leishmaniinae</taxon>
        <taxon>Leishmania</taxon>
    </lineage>
</organism>
<dbReference type="Proteomes" id="UP000673552">
    <property type="component" value="Unassembled WGS sequence"/>
</dbReference>
<dbReference type="KEGG" id="lmat:92518122"/>
<feature type="region of interest" description="Disordered" evidence="2">
    <location>
        <begin position="1631"/>
        <end position="1667"/>
    </location>
</feature>
<feature type="compositionally biased region" description="Polar residues" evidence="2">
    <location>
        <begin position="1654"/>
        <end position="1666"/>
    </location>
</feature>